<gene>
    <name evidence="2" type="ORF">BDZ90DRAFT_213851</name>
</gene>
<protein>
    <recommendedName>
        <fullName evidence="4">Jacalin-type lectin domain-containing protein</fullName>
    </recommendedName>
</protein>
<feature type="compositionally biased region" description="Polar residues" evidence="1">
    <location>
        <begin position="73"/>
        <end position="83"/>
    </location>
</feature>
<feature type="region of interest" description="Disordered" evidence="1">
    <location>
        <begin position="67"/>
        <end position="110"/>
    </location>
</feature>
<dbReference type="PANTHER" id="PTHR21054:SF2">
    <property type="entry name" value="MIP04191P"/>
    <property type="match status" value="1"/>
</dbReference>
<dbReference type="InterPro" id="IPR036404">
    <property type="entry name" value="Jacalin-like_lectin_dom_sf"/>
</dbReference>
<name>A0A316V1M7_9BASI</name>
<evidence type="ECO:0000313" key="2">
    <source>
        <dbReference type="EMBL" id="PWN30908.1"/>
    </source>
</evidence>
<dbReference type="PANTHER" id="PTHR21054">
    <property type="entry name" value="ZINC METALLOPROTEINASE-RELATED"/>
    <property type="match status" value="1"/>
</dbReference>
<dbReference type="InterPro" id="IPR053002">
    <property type="entry name" value="Metalloproteinase_M10B"/>
</dbReference>
<keyword evidence="3" id="KW-1185">Reference proteome</keyword>
<dbReference type="EMBL" id="KZ819662">
    <property type="protein sequence ID" value="PWN30908.1"/>
    <property type="molecule type" value="Genomic_DNA"/>
</dbReference>
<dbReference type="Pfam" id="PF12044">
    <property type="entry name" value="Metallopep"/>
    <property type="match status" value="2"/>
</dbReference>
<feature type="region of interest" description="Disordered" evidence="1">
    <location>
        <begin position="676"/>
        <end position="696"/>
    </location>
</feature>
<feature type="non-terminal residue" evidence="2">
    <location>
        <position position="719"/>
    </location>
</feature>
<dbReference type="GeneID" id="37026005"/>
<proteinExistence type="predicted"/>
<sequence length="719" mass="78323">WEVNATWFKALIPLLPGNNRLKINHRWADNSPSGISHEVDLTYMPKLDRPPLHLVILAARDSPVWSESRKSGESSATDINMGTATVPGAHNPAPTIPPSHTGSQRSSGFGGFLNKVKAVKDDLAGGAFKPTPTSSSSASSSRPDQPALIDTPPGWRRDRLLNGGLREVKRRLALQALMWQAFHADQMYRQGFGHRAFSLQEQSNALHTETSSEHIDLPSIPVVHLLRSEHTLAEFRAADNAQQHKGAKNGGAMHSFAGEALHKADFWRKGPPGAACGVLILDSTWDPSHQLLRAHAAVGSHGGLRQDSLSHGVMGSHWLWAAPSTLGEVTPAFLDEEATDARYCCNDLGEGRTVALTINIGSGAMLHEVGHALDNPHWPSGIMARGYMEWNRAFMTRETHSIRGGNRTMKPITPDDDSRENHLHRCQAIRARLHPAFALDGDAQPAGRASFPSWKDWADVEPMFLPMRNGIRCNSQAGIAMIVIETGEKGKEKKYKTHLEMGLDPSAGPPPTSYLLTPQYLSSLVGFDVLHPSSLEVALSCTAWNLRHGECNSYRRMGLAKPLTSLPGVNLMRFGREVRNGPRTKVDDDPSHHHEAILLNSAWAGGPPLVEVELFSHQAFVGLRFKYADGSAQSVGKVGNDRPKTSVRLNQGEDLLSVEVRSGWWIDAASVRVGRGSQGRDTPFVGGHGGGRRSLRPASEEEEIVGFVASSGSWMDSLG</sequence>
<accession>A0A316V1M7</accession>
<feature type="compositionally biased region" description="Polar residues" evidence="1">
    <location>
        <begin position="98"/>
        <end position="107"/>
    </location>
</feature>
<evidence type="ECO:0000313" key="3">
    <source>
        <dbReference type="Proteomes" id="UP000245884"/>
    </source>
</evidence>
<feature type="non-terminal residue" evidence="2">
    <location>
        <position position="1"/>
    </location>
</feature>
<dbReference type="Proteomes" id="UP000245884">
    <property type="component" value="Unassembled WGS sequence"/>
</dbReference>
<feature type="region of interest" description="Disordered" evidence="1">
    <location>
        <begin position="124"/>
        <end position="154"/>
    </location>
</feature>
<dbReference type="OrthoDB" id="74460at2759"/>
<dbReference type="AlphaFoldDB" id="A0A316V1M7"/>
<dbReference type="InterPro" id="IPR021917">
    <property type="entry name" value="Unchr_Zn-peptidase-like"/>
</dbReference>
<dbReference type="RefSeq" id="XP_025365520.1">
    <property type="nucleotide sequence ID" value="XM_025504182.1"/>
</dbReference>
<reference evidence="2 3" key="1">
    <citation type="journal article" date="2018" name="Mol. Biol. Evol.">
        <title>Broad Genomic Sampling Reveals a Smut Pathogenic Ancestry of the Fungal Clade Ustilaginomycotina.</title>
        <authorList>
            <person name="Kijpornyongpan T."/>
            <person name="Mondo S.J."/>
            <person name="Barry K."/>
            <person name="Sandor L."/>
            <person name="Lee J."/>
            <person name="Lipzen A."/>
            <person name="Pangilinan J."/>
            <person name="LaButti K."/>
            <person name="Hainaut M."/>
            <person name="Henrissat B."/>
            <person name="Grigoriev I.V."/>
            <person name="Spatafora J.W."/>
            <person name="Aime M.C."/>
        </authorList>
    </citation>
    <scope>NUCLEOTIDE SEQUENCE [LARGE SCALE GENOMIC DNA]</scope>
    <source>
        <strain evidence="2 3">MCA 5214</strain>
    </source>
</reference>
<evidence type="ECO:0000256" key="1">
    <source>
        <dbReference type="SAM" id="MobiDB-lite"/>
    </source>
</evidence>
<dbReference type="SUPFAM" id="SSF51101">
    <property type="entry name" value="Mannose-binding lectins"/>
    <property type="match status" value="1"/>
</dbReference>
<organism evidence="2 3">
    <name type="scientific">Jaminaea rosea</name>
    <dbReference type="NCBI Taxonomy" id="1569628"/>
    <lineage>
        <taxon>Eukaryota</taxon>
        <taxon>Fungi</taxon>
        <taxon>Dikarya</taxon>
        <taxon>Basidiomycota</taxon>
        <taxon>Ustilaginomycotina</taxon>
        <taxon>Exobasidiomycetes</taxon>
        <taxon>Microstromatales</taxon>
        <taxon>Microstromatales incertae sedis</taxon>
        <taxon>Jaminaea</taxon>
    </lineage>
</organism>
<evidence type="ECO:0008006" key="4">
    <source>
        <dbReference type="Google" id="ProtNLM"/>
    </source>
</evidence>
<dbReference type="Gene3D" id="2.100.10.30">
    <property type="entry name" value="Jacalin-like lectin domain"/>
    <property type="match status" value="1"/>
</dbReference>